<evidence type="ECO:0008006" key="3">
    <source>
        <dbReference type="Google" id="ProtNLM"/>
    </source>
</evidence>
<accession>A0ABW0Q3J4</accession>
<keyword evidence="2" id="KW-1185">Reference proteome</keyword>
<reference evidence="2" key="1">
    <citation type="journal article" date="2019" name="Int. J. Syst. Evol. Microbiol.">
        <title>The Global Catalogue of Microorganisms (GCM) 10K type strain sequencing project: providing services to taxonomists for standard genome sequencing and annotation.</title>
        <authorList>
            <consortium name="The Broad Institute Genomics Platform"/>
            <consortium name="The Broad Institute Genome Sequencing Center for Infectious Disease"/>
            <person name="Wu L."/>
            <person name="Ma J."/>
        </authorList>
    </citation>
    <scope>NUCLEOTIDE SEQUENCE [LARGE SCALE GENOMIC DNA]</scope>
    <source>
        <strain evidence="2">KACC 12633</strain>
    </source>
</reference>
<dbReference type="EMBL" id="JBHSML010000032">
    <property type="protein sequence ID" value="MFC5519145.1"/>
    <property type="molecule type" value="Genomic_DNA"/>
</dbReference>
<gene>
    <name evidence="1" type="ORF">ACFPP9_25495</name>
</gene>
<organism evidence="1 2">
    <name type="scientific">Kaistia terrae</name>
    <dbReference type="NCBI Taxonomy" id="537017"/>
    <lineage>
        <taxon>Bacteria</taxon>
        <taxon>Pseudomonadati</taxon>
        <taxon>Pseudomonadota</taxon>
        <taxon>Alphaproteobacteria</taxon>
        <taxon>Hyphomicrobiales</taxon>
        <taxon>Kaistiaceae</taxon>
        <taxon>Kaistia</taxon>
    </lineage>
</organism>
<dbReference type="RefSeq" id="WP_266346122.1">
    <property type="nucleotide sequence ID" value="NZ_JAPKNH010000013.1"/>
</dbReference>
<evidence type="ECO:0000313" key="1">
    <source>
        <dbReference type="EMBL" id="MFC5519145.1"/>
    </source>
</evidence>
<comment type="caution">
    <text evidence="1">The sequence shown here is derived from an EMBL/GenBank/DDBJ whole genome shotgun (WGS) entry which is preliminary data.</text>
</comment>
<evidence type="ECO:0000313" key="2">
    <source>
        <dbReference type="Proteomes" id="UP001596150"/>
    </source>
</evidence>
<dbReference type="Proteomes" id="UP001596150">
    <property type="component" value="Unassembled WGS sequence"/>
</dbReference>
<name>A0ABW0Q3J4_9HYPH</name>
<proteinExistence type="predicted"/>
<sequence length="207" mass="21429">MANTDLMSALVISGVTFSIDYGQESSGQAGGQTRVKDLRSPLWRMKADCSTLTLDQLRRVRAIVGALGGSLGSFYAWDPAAQFPAADPDGAILGASNVLISGLGAGAKNLLLKGLPAGYVLTVGDMVSFDYGTSRALHQVVTPSVVANGSGVTPEFEIHPPRRQGAAVNNVVSLKRPSAEMRIVAGSLNLSADGMIGQAGFEAVQVI</sequence>
<protein>
    <recommendedName>
        <fullName evidence="3">Phage tail protein</fullName>
    </recommendedName>
</protein>